<dbReference type="InterPro" id="IPR029058">
    <property type="entry name" value="AB_hydrolase_fold"/>
</dbReference>
<dbReference type="InterPro" id="IPR000073">
    <property type="entry name" value="AB_hydrolase_1"/>
</dbReference>
<gene>
    <name evidence="2" type="ORF">CBI38_05455</name>
</gene>
<name>A0A2S2BR65_9NOCA</name>
<protein>
    <submittedName>
        <fullName evidence="2">Alpha/beta hydrolase</fullName>
    </submittedName>
</protein>
<dbReference type="GO" id="GO:0016787">
    <property type="term" value="F:hydrolase activity"/>
    <property type="evidence" value="ECO:0007669"/>
    <property type="project" value="UniProtKB-KW"/>
</dbReference>
<proteinExistence type="predicted"/>
<feature type="domain" description="AB hydrolase-1" evidence="1">
    <location>
        <begin position="48"/>
        <end position="289"/>
    </location>
</feature>
<dbReference type="Pfam" id="PF12697">
    <property type="entry name" value="Abhydrolase_6"/>
    <property type="match status" value="1"/>
</dbReference>
<dbReference type="Proteomes" id="UP000245711">
    <property type="component" value="Chromosome"/>
</dbReference>
<accession>A0A2S2BR65</accession>
<sequence>MTTTDPDLSLPADFDGPETTTPCARVADIDGIPMSALLSEAPNPRAVIVALHGGATNSAYYDCPGHPELSLLRFASALGYTVLALDRPGYGTSAPFAVEIAPHQRRVDLTYAAIDHHLGSRPRGAGVFVWAHSAGSELAVRMAADERGTDLLGIELAGTGREHQPVAAEILGTPHQPAPPEAVRELLWQPSHLYPTELIGGAPIASSTPRYESGVLATWARIDFPALAARIRVPVHFTAAEFEKVWRIDSAALQDIAAMFTAAPSVTVNEQAGSGHNLSLGHGAPDYYAKVLSFVEDCTHSTTGKDD</sequence>
<dbReference type="SUPFAM" id="SSF53474">
    <property type="entry name" value="alpha/beta-Hydrolases"/>
    <property type="match status" value="1"/>
</dbReference>
<organism evidence="2 3">
    <name type="scientific">Rhodococcus oxybenzonivorans</name>
    <dbReference type="NCBI Taxonomy" id="1990687"/>
    <lineage>
        <taxon>Bacteria</taxon>
        <taxon>Bacillati</taxon>
        <taxon>Actinomycetota</taxon>
        <taxon>Actinomycetes</taxon>
        <taxon>Mycobacteriales</taxon>
        <taxon>Nocardiaceae</taxon>
        <taxon>Rhodococcus</taxon>
    </lineage>
</organism>
<keyword evidence="3" id="KW-1185">Reference proteome</keyword>
<dbReference type="RefSeq" id="WP_109327039.1">
    <property type="nucleotide sequence ID" value="NZ_CP021354.1"/>
</dbReference>
<reference evidence="2 3" key="1">
    <citation type="submission" date="2017-05" db="EMBL/GenBank/DDBJ databases">
        <title>Isolation of Rhodococcus sp. S2-17 biodegrading of BP-3.</title>
        <authorList>
            <person name="Lee Y."/>
            <person name="Kim K.H."/>
            <person name="Chun B.H."/>
            <person name="Jung H.S."/>
            <person name="Jeon C.O."/>
        </authorList>
    </citation>
    <scope>NUCLEOTIDE SEQUENCE [LARGE SCALE GENOMIC DNA]</scope>
    <source>
        <strain evidence="2 3">S2-17</strain>
    </source>
</reference>
<evidence type="ECO:0000313" key="3">
    <source>
        <dbReference type="Proteomes" id="UP000245711"/>
    </source>
</evidence>
<dbReference type="EMBL" id="CP021354">
    <property type="protein sequence ID" value="AWK71101.1"/>
    <property type="molecule type" value="Genomic_DNA"/>
</dbReference>
<dbReference type="Gene3D" id="3.40.50.1820">
    <property type="entry name" value="alpha/beta hydrolase"/>
    <property type="match status" value="1"/>
</dbReference>
<dbReference type="AlphaFoldDB" id="A0A2S2BR65"/>
<keyword evidence="2" id="KW-0378">Hydrolase</keyword>
<evidence type="ECO:0000313" key="2">
    <source>
        <dbReference type="EMBL" id="AWK71101.1"/>
    </source>
</evidence>
<evidence type="ECO:0000259" key="1">
    <source>
        <dbReference type="Pfam" id="PF12697"/>
    </source>
</evidence>
<dbReference type="KEGG" id="roz:CBI38_05455"/>
<dbReference type="OrthoDB" id="4276066at2"/>